<feature type="domain" description="Ribosomal RNA small subunit methyltransferase E methyltransferase" evidence="13">
    <location>
        <begin position="71"/>
        <end position="237"/>
    </location>
</feature>
<evidence type="ECO:0000313" key="16">
    <source>
        <dbReference type="Proteomes" id="UP000186588"/>
    </source>
</evidence>
<keyword evidence="6 12" id="KW-0698">rRNA processing</keyword>
<evidence type="ECO:0000259" key="14">
    <source>
        <dbReference type="Pfam" id="PF20260"/>
    </source>
</evidence>
<accession>A0A0C2VY31</accession>
<feature type="domain" description="Ribosomal RNA small subunit methyltransferase E PUA-like" evidence="14">
    <location>
        <begin position="20"/>
        <end position="59"/>
    </location>
</feature>
<dbReference type="NCBIfam" id="TIGR00046">
    <property type="entry name" value="RsmE family RNA methyltransferase"/>
    <property type="match status" value="1"/>
</dbReference>
<protein>
    <recommendedName>
        <fullName evidence="4 12">Ribosomal RNA small subunit methyltransferase E</fullName>
        <ecNumber evidence="3 12">2.1.1.193</ecNumber>
    </recommendedName>
</protein>
<evidence type="ECO:0000256" key="10">
    <source>
        <dbReference type="ARBA" id="ARBA00025699"/>
    </source>
</evidence>
<comment type="caution">
    <text evidence="15">The sequence shown here is derived from an EMBL/GenBank/DDBJ whole genome shotgun (WGS) entry which is preliminary data.</text>
</comment>
<comment type="catalytic activity">
    <reaction evidence="11 12">
        <text>uridine(1498) in 16S rRNA + S-adenosyl-L-methionine = N(3)-methyluridine(1498) in 16S rRNA + S-adenosyl-L-homocysteine + H(+)</text>
        <dbReference type="Rhea" id="RHEA:42920"/>
        <dbReference type="Rhea" id="RHEA-COMP:10283"/>
        <dbReference type="Rhea" id="RHEA-COMP:10284"/>
        <dbReference type="ChEBI" id="CHEBI:15378"/>
        <dbReference type="ChEBI" id="CHEBI:57856"/>
        <dbReference type="ChEBI" id="CHEBI:59789"/>
        <dbReference type="ChEBI" id="CHEBI:65315"/>
        <dbReference type="ChEBI" id="CHEBI:74502"/>
        <dbReference type="EC" id="2.1.1.193"/>
    </reaction>
</comment>
<dbReference type="GO" id="GO:0005737">
    <property type="term" value="C:cytoplasm"/>
    <property type="evidence" value="ECO:0007669"/>
    <property type="project" value="UniProtKB-SubCell"/>
</dbReference>
<evidence type="ECO:0000313" key="15">
    <source>
        <dbReference type="EMBL" id="GAT89988.1"/>
    </source>
</evidence>
<keyword evidence="9 12" id="KW-0949">S-adenosyl-L-methionine</keyword>
<dbReference type="Proteomes" id="UP000186588">
    <property type="component" value="Unassembled WGS sequence"/>
</dbReference>
<name>A0A0C2VY31_9LACO</name>
<dbReference type="PANTHER" id="PTHR30027:SF3">
    <property type="entry name" value="16S RRNA (URACIL(1498)-N(3))-METHYLTRANSFERASE"/>
    <property type="match status" value="1"/>
</dbReference>
<dbReference type="Pfam" id="PF04452">
    <property type="entry name" value="Methyltrans_RNA"/>
    <property type="match status" value="1"/>
</dbReference>
<reference evidence="15 16" key="1">
    <citation type="journal article" date="2016" name="Syst. Appl. Microbiol.">
        <title>Genomic characterization of a fructophilic bee symbiont Lactobacillus kunkeei reveals its niche-specific adaptation.</title>
        <authorList>
            <person name="Maeno S."/>
            <person name="Tanizawa Y."/>
            <person name="Kanesaki Y."/>
            <person name="Kubota E."/>
            <person name="Kumar H."/>
            <person name="Dicks L."/>
            <person name="Salminen S."/>
            <person name="Nakagawa J."/>
            <person name="Arita M."/>
            <person name="Endo A."/>
        </authorList>
    </citation>
    <scope>NUCLEOTIDE SEQUENCE [LARGE SCALE GENOMIC DNA]</scope>
    <source>
        <strain evidence="15 16">FF30-6</strain>
    </source>
</reference>
<evidence type="ECO:0000256" key="2">
    <source>
        <dbReference type="ARBA" id="ARBA00005528"/>
    </source>
</evidence>
<dbReference type="EC" id="2.1.1.193" evidence="3 12"/>
<dbReference type="NCBIfam" id="NF008691">
    <property type="entry name" value="PRK11713.1-4"/>
    <property type="match status" value="1"/>
</dbReference>
<dbReference type="GO" id="GO:0070475">
    <property type="term" value="P:rRNA base methylation"/>
    <property type="evidence" value="ECO:0007669"/>
    <property type="project" value="TreeGrafter"/>
</dbReference>
<dbReference type="CDD" id="cd18084">
    <property type="entry name" value="RsmE-like"/>
    <property type="match status" value="1"/>
</dbReference>
<dbReference type="InterPro" id="IPR046886">
    <property type="entry name" value="RsmE_MTase_dom"/>
</dbReference>
<evidence type="ECO:0000256" key="7">
    <source>
        <dbReference type="ARBA" id="ARBA00022603"/>
    </source>
</evidence>
<dbReference type="SUPFAM" id="SSF88697">
    <property type="entry name" value="PUA domain-like"/>
    <property type="match status" value="1"/>
</dbReference>
<evidence type="ECO:0000256" key="11">
    <source>
        <dbReference type="ARBA" id="ARBA00047944"/>
    </source>
</evidence>
<dbReference type="Pfam" id="PF20260">
    <property type="entry name" value="PUA_4"/>
    <property type="match status" value="1"/>
</dbReference>
<organism evidence="15 16">
    <name type="scientific">Apilactobacillus kunkeei</name>
    <dbReference type="NCBI Taxonomy" id="148814"/>
    <lineage>
        <taxon>Bacteria</taxon>
        <taxon>Bacillati</taxon>
        <taxon>Bacillota</taxon>
        <taxon>Bacilli</taxon>
        <taxon>Lactobacillales</taxon>
        <taxon>Lactobacillaceae</taxon>
        <taxon>Apilactobacillus</taxon>
    </lineage>
</organism>
<evidence type="ECO:0000256" key="6">
    <source>
        <dbReference type="ARBA" id="ARBA00022552"/>
    </source>
</evidence>
<comment type="function">
    <text evidence="10 12">Specifically methylates the N3 position of the uracil ring of uridine 1498 (m3U1498) in 16S rRNA. Acts on the fully assembled 30S ribosomal subunit.</text>
</comment>
<dbReference type="SUPFAM" id="SSF75217">
    <property type="entry name" value="alpha/beta knot"/>
    <property type="match status" value="1"/>
</dbReference>
<sequence length="247" mass="27840">MQHYFTDQILNNDTEFEVSADIAHHFMGVLRSTEGNRFEIVDGNHQLFVAELTDNENNLAKVVEASDKNVELPADAVIICGLPKKEKAELIVQKATELGVKKIIFTPTDWAIAKWNNKAEKKLQRFRKIARSAAEQSHRNVIPEVEYINSIKELANYDFDHRLIAYEESAKHGEKSDLIKTLDQTKPGESVAMFFGPEGGISPKEVETLQSMGYLTCGLGPRILRTETAPFYFLSSLSVHMELNSLN</sequence>
<keyword evidence="7 12" id="KW-0489">Methyltransferase</keyword>
<evidence type="ECO:0000256" key="12">
    <source>
        <dbReference type="PIRNR" id="PIRNR015601"/>
    </source>
</evidence>
<dbReference type="Gene3D" id="3.40.1280.10">
    <property type="match status" value="1"/>
</dbReference>
<comment type="similarity">
    <text evidence="2 12">Belongs to the RNA methyltransferase RsmE family.</text>
</comment>
<dbReference type="GO" id="GO:0070042">
    <property type="term" value="F:rRNA (uridine-N3-)-methyltransferase activity"/>
    <property type="evidence" value="ECO:0007669"/>
    <property type="project" value="TreeGrafter"/>
</dbReference>
<dbReference type="InterPro" id="IPR029026">
    <property type="entry name" value="tRNA_m1G_MTases_N"/>
</dbReference>
<evidence type="ECO:0000256" key="3">
    <source>
        <dbReference type="ARBA" id="ARBA00012328"/>
    </source>
</evidence>
<evidence type="ECO:0000256" key="4">
    <source>
        <dbReference type="ARBA" id="ARBA00013673"/>
    </source>
</evidence>
<evidence type="ECO:0000259" key="13">
    <source>
        <dbReference type="Pfam" id="PF04452"/>
    </source>
</evidence>
<dbReference type="PANTHER" id="PTHR30027">
    <property type="entry name" value="RIBOSOMAL RNA SMALL SUBUNIT METHYLTRANSFERASE E"/>
    <property type="match status" value="1"/>
</dbReference>
<proteinExistence type="inferred from homology"/>
<evidence type="ECO:0000256" key="5">
    <source>
        <dbReference type="ARBA" id="ARBA00022490"/>
    </source>
</evidence>
<comment type="subcellular location">
    <subcellularLocation>
        <location evidence="1 12">Cytoplasm</location>
    </subcellularLocation>
</comment>
<dbReference type="PATRIC" id="fig|148814.6.peg.232"/>
<evidence type="ECO:0000256" key="1">
    <source>
        <dbReference type="ARBA" id="ARBA00004496"/>
    </source>
</evidence>
<keyword evidence="8 12" id="KW-0808">Transferase</keyword>
<evidence type="ECO:0000256" key="8">
    <source>
        <dbReference type="ARBA" id="ARBA00022679"/>
    </source>
</evidence>
<dbReference type="InterPro" id="IPR006700">
    <property type="entry name" value="RsmE"/>
</dbReference>
<dbReference type="PIRSF" id="PIRSF015601">
    <property type="entry name" value="MTase_slr0722"/>
    <property type="match status" value="1"/>
</dbReference>
<dbReference type="RefSeq" id="WP_041152343.1">
    <property type="nucleotide sequence ID" value="NZ_BDDX01000001.1"/>
</dbReference>
<evidence type="ECO:0000256" key="9">
    <source>
        <dbReference type="ARBA" id="ARBA00022691"/>
    </source>
</evidence>
<dbReference type="InterPro" id="IPR029028">
    <property type="entry name" value="Alpha/beta_knot_MTases"/>
</dbReference>
<dbReference type="EMBL" id="BDDX01000001">
    <property type="protein sequence ID" value="GAT89988.1"/>
    <property type="molecule type" value="Genomic_DNA"/>
</dbReference>
<gene>
    <name evidence="15" type="ORF">FF306_00079</name>
</gene>
<keyword evidence="5 12" id="KW-0963">Cytoplasm</keyword>
<dbReference type="InterPro" id="IPR015947">
    <property type="entry name" value="PUA-like_sf"/>
</dbReference>
<dbReference type="AlphaFoldDB" id="A0A0C2VY31"/>
<dbReference type="InterPro" id="IPR046887">
    <property type="entry name" value="RsmE_PUA-like"/>
</dbReference>